<dbReference type="PANTHER" id="PTHR31061">
    <property type="entry name" value="LD22376P"/>
    <property type="match status" value="1"/>
</dbReference>
<dbReference type="RefSeq" id="WP_252760577.1">
    <property type="nucleotide sequence ID" value="NZ_JAMXLY010000013.1"/>
</dbReference>
<evidence type="ECO:0000313" key="3">
    <source>
        <dbReference type="EMBL" id="MCO6025216.1"/>
    </source>
</evidence>
<dbReference type="EMBL" id="JAMXLY010000013">
    <property type="protein sequence ID" value="MCO6025216.1"/>
    <property type="molecule type" value="Genomic_DNA"/>
</dbReference>
<feature type="transmembrane region" description="Helical" evidence="1">
    <location>
        <begin position="91"/>
        <end position="110"/>
    </location>
</feature>
<keyword evidence="1" id="KW-1133">Transmembrane helix</keyword>
<feature type="transmembrane region" description="Helical" evidence="1">
    <location>
        <begin position="54"/>
        <end position="71"/>
    </location>
</feature>
<keyword evidence="4" id="KW-1185">Reference proteome</keyword>
<evidence type="ECO:0000256" key="1">
    <source>
        <dbReference type="SAM" id="Phobius"/>
    </source>
</evidence>
<organism evidence="3 4">
    <name type="scientific">Segatella cerevisiae</name>
    <dbReference type="NCBI Taxonomy" id="2053716"/>
    <lineage>
        <taxon>Bacteria</taxon>
        <taxon>Pseudomonadati</taxon>
        <taxon>Bacteroidota</taxon>
        <taxon>Bacteroidia</taxon>
        <taxon>Bacteroidales</taxon>
        <taxon>Prevotellaceae</taxon>
        <taxon>Segatella</taxon>
    </lineage>
</organism>
<keyword evidence="1" id="KW-0472">Membrane</keyword>
<dbReference type="Pfam" id="PF07786">
    <property type="entry name" value="HGSNAT_cat"/>
    <property type="match status" value="1"/>
</dbReference>
<reference evidence="3 4" key="1">
    <citation type="submission" date="2022-06" db="EMBL/GenBank/DDBJ databases">
        <title>A taxonomic note on the genus Prevotella: Description of four novel genera and emended description of the genera Hallella and Xylanibacter.</title>
        <authorList>
            <person name="Hitch T.C.A."/>
        </authorList>
    </citation>
    <scope>NUCLEOTIDE SEQUENCE [LARGE SCALE GENOMIC DNA]</scope>
    <source>
        <strain evidence="3 4">DSM 100619</strain>
    </source>
</reference>
<comment type="caution">
    <text evidence="3">The sequence shown here is derived from an EMBL/GenBank/DDBJ whole genome shotgun (WGS) entry which is preliminary data.</text>
</comment>
<dbReference type="Proteomes" id="UP001204015">
    <property type="component" value="Unassembled WGS sequence"/>
</dbReference>
<feature type="transmembrane region" description="Helical" evidence="1">
    <location>
        <begin position="248"/>
        <end position="265"/>
    </location>
</feature>
<feature type="transmembrane region" description="Helical" evidence="1">
    <location>
        <begin position="161"/>
        <end position="177"/>
    </location>
</feature>
<accession>A0ABT1BVV9</accession>
<feature type="transmembrane region" description="Helical" evidence="1">
    <location>
        <begin position="355"/>
        <end position="378"/>
    </location>
</feature>
<proteinExistence type="predicted"/>
<name>A0ABT1BVV9_9BACT</name>
<feature type="domain" description="Heparan-alpha-glucosaminide N-acetyltransferase catalytic" evidence="2">
    <location>
        <begin position="11"/>
        <end position="240"/>
    </location>
</feature>
<feature type="transmembrane region" description="Helical" evidence="1">
    <location>
        <begin position="277"/>
        <end position="296"/>
    </location>
</feature>
<feature type="transmembrane region" description="Helical" evidence="1">
    <location>
        <begin position="215"/>
        <end position="236"/>
    </location>
</feature>
<feature type="transmembrane region" description="Helical" evidence="1">
    <location>
        <begin position="12"/>
        <end position="29"/>
    </location>
</feature>
<protein>
    <submittedName>
        <fullName evidence="3">Heparan-alpha-glucosaminide N-acetyltransferase domain-containing protein</fullName>
    </submittedName>
</protein>
<keyword evidence="1" id="KW-0812">Transmembrane</keyword>
<dbReference type="InterPro" id="IPR012429">
    <property type="entry name" value="HGSNAT_cat"/>
</dbReference>
<evidence type="ECO:0000313" key="4">
    <source>
        <dbReference type="Proteomes" id="UP001204015"/>
    </source>
</evidence>
<feature type="transmembrane region" description="Helical" evidence="1">
    <location>
        <begin position="130"/>
        <end position="154"/>
    </location>
</feature>
<dbReference type="PANTHER" id="PTHR31061:SF24">
    <property type="entry name" value="LD22376P"/>
    <property type="match status" value="1"/>
</dbReference>
<feature type="transmembrane region" description="Helical" evidence="1">
    <location>
        <begin position="308"/>
        <end position="335"/>
    </location>
</feature>
<sequence length="386" mass="43374">MEKTSVQPSQRILALDILRGMTIAGMILVNNPGTMQSYAPLQHAEWIGLTPTDLVFPFFMFIMGITTYLSLRKFKFEWSKACARKVLKRTFLLWLIGLAVTWLVMLFQGMENPHNAQLPFTERLYLSTDTFAHLRLLGVLPRLGICYGLSAVIALSVKQQYIPWIIAVIFIGYYILLECCNGFAHDSSNILAIVDHAILGPGHVYNADTPDPEGILSTLPALAHVLIGFCVGRSIMNLQDLNEKIERLFIFGALLTFSGFLLSYACPLSKKLWTPTFSLVTCGLASTLLALLTWLIDKKKHQDKLTRFFHVFGVNPLALFVLSDILLIPFGIILFNGSSIRVMIGEHILLPLLGIKAASLVWAVLFVLLNWCFGYMLYKKKIFIKL</sequence>
<evidence type="ECO:0000259" key="2">
    <source>
        <dbReference type="Pfam" id="PF07786"/>
    </source>
</evidence>
<gene>
    <name evidence="3" type="ORF">NG821_05085</name>
</gene>